<organism evidence="2 3">
    <name type="scientific">Streptomyces musisoli</name>
    <dbReference type="NCBI Taxonomy" id="2802280"/>
    <lineage>
        <taxon>Bacteria</taxon>
        <taxon>Bacillati</taxon>
        <taxon>Actinomycetota</taxon>
        <taxon>Actinomycetes</taxon>
        <taxon>Kitasatosporales</taxon>
        <taxon>Streptomycetaceae</taxon>
        <taxon>Streptomyces</taxon>
    </lineage>
</organism>
<evidence type="ECO:0000313" key="2">
    <source>
        <dbReference type="EMBL" id="MBL1110180.1"/>
    </source>
</evidence>
<dbReference type="InterPro" id="IPR023809">
    <property type="entry name" value="Thiopep_bacteriocin_synth_dom"/>
</dbReference>
<dbReference type="NCBIfam" id="TIGR03891">
    <property type="entry name" value="thiopep_ocin"/>
    <property type="match status" value="1"/>
</dbReference>
<proteinExistence type="predicted"/>
<feature type="domain" description="Thiopeptide-type bacteriocin biosynthesis" evidence="1">
    <location>
        <begin position="73"/>
        <end position="318"/>
    </location>
</feature>
<comment type="caution">
    <text evidence="2">The sequence shown here is derived from an EMBL/GenBank/DDBJ whole genome shotgun (WGS) entry which is preliminary data.</text>
</comment>
<name>A0ABS1PCS1_9ACTN</name>
<keyword evidence="3" id="KW-1185">Reference proteome</keyword>
<reference evidence="2 3" key="1">
    <citation type="submission" date="2021-01" db="EMBL/GenBank/DDBJ databases">
        <title>WGS of actinomycetes isolated from Thailand.</title>
        <authorList>
            <person name="Thawai C."/>
        </authorList>
    </citation>
    <scope>NUCLEOTIDE SEQUENCE [LARGE SCALE GENOMIC DNA]</scope>
    <source>
        <strain evidence="2 3">CH5-8</strain>
    </source>
</reference>
<gene>
    <name evidence="2" type="ORF">JK361_37460</name>
</gene>
<dbReference type="RefSeq" id="WP_201826993.1">
    <property type="nucleotide sequence ID" value="NZ_JAERRH010000030.1"/>
</dbReference>
<dbReference type="EMBL" id="JAERRH010000030">
    <property type="protein sequence ID" value="MBL1110180.1"/>
    <property type="molecule type" value="Genomic_DNA"/>
</dbReference>
<protein>
    <submittedName>
        <fullName evidence="2">Thiopeptide-type bacteriocin biosynthesis protein</fullName>
    </submittedName>
</protein>
<sequence>MTPYPESTHESVATPSVPTRKLAAAVMESLTAPNLERVAAQAGMPVDVLVAARDAFISGGTAAIHCLDRQQRWLQYSISVGPDGWQRIVCSDIGTRILAWLRGGPGRGFFYMHKPPGLRVRFCGVDGRCADALKEALDVYVAEATITSWSAGPYDAEVMQFGGATGLSLTHRWFTAESLAVLEHHRLRLDGTARIGSELFSLLLIDRLLRRLCDDWERWDVWCKLALTGRLVDDAAGAVDLSRSRAIRLLLSHQARILGAASEPERTLFARYDAALDELCPEIQAAVDAGRLLWGLREIIPFWMVFHWNRMAFDFETQKRLAATVAAALSPKLTPEAVD</sequence>
<evidence type="ECO:0000313" key="3">
    <source>
        <dbReference type="Proteomes" id="UP000621386"/>
    </source>
</evidence>
<dbReference type="Pfam" id="PF14028">
    <property type="entry name" value="Lant_dehydr_C"/>
    <property type="match status" value="1"/>
</dbReference>
<evidence type="ECO:0000259" key="1">
    <source>
        <dbReference type="Pfam" id="PF14028"/>
    </source>
</evidence>
<accession>A0ABS1PCS1</accession>
<dbReference type="Proteomes" id="UP000621386">
    <property type="component" value="Unassembled WGS sequence"/>
</dbReference>